<dbReference type="GO" id="GO:0005737">
    <property type="term" value="C:cytoplasm"/>
    <property type="evidence" value="ECO:0000318"/>
    <property type="project" value="GO_Central"/>
</dbReference>
<reference evidence="14" key="1">
    <citation type="submission" date="2011-12" db="EMBL/GenBank/DDBJ databases">
        <title>The Draft Genome of Lepisosteus oculatus.</title>
        <authorList>
            <consortium name="The Broad Institute Genome Assembly &amp; Analysis Group"/>
            <consortium name="Computational R&amp;D Group"/>
            <consortium name="and Sequencing Platform"/>
            <person name="Di Palma F."/>
            <person name="Alfoldi J."/>
            <person name="Johnson J."/>
            <person name="Berlin A."/>
            <person name="Gnerre S."/>
            <person name="Jaffe D."/>
            <person name="MacCallum I."/>
            <person name="Young S."/>
            <person name="Walker B.J."/>
            <person name="Lander E.S."/>
            <person name="Lindblad-Toh K."/>
        </authorList>
    </citation>
    <scope>NUCLEOTIDE SEQUENCE [LARGE SCALE GENOMIC DNA]</scope>
</reference>
<reference evidence="13" key="2">
    <citation type="submission" date="2025-08" db="UniProtKB">
        <authorList>
            <consortium name="Ensembl"/>
        </authorList>
    </citation>
    <scope>IDENTIFICATION</scope>
</reference>
<evidence type="ECO:0008006" key="15">
    <source>
        <dbReference type="Google" id="ProtNLM"/>
    </source>
</evidence>
<protein>
    <recommendedName>
        <fullName evidence="15">Tubulin/FtsZ 2-layer sandwich domain-containing protein</fullName>
    </recommendedName>
</protein>
<evidence type="ECO:0000259" key="12">
    <source>
        <dbReference type="SMART" id="SM00865"/>
    </source>
</evidence>
<name>W5MR82_LEPOC</name>
<dbReference type="GO" id="GO:0005874">
    <property type="term" value="C:microtubule"/>
    <property type="evidence" value="ECO:0000318"/>
    <property type="project" value="GO_Central"/>
</dbReference>
<keyword evidence="7" id="KW-0378">Hydrolase</keyword>
<evidence type="ECO:0000256" key="6">
    <source>
        <dbReference type="ARBA" id="ARBA00022741"/>
    </source>
</evidence>
<dbReference type="SMART" id="SM00865">
    <property type="entry name" value="Tubulin_C"/>
    <property type="match status" value="1"/>
</dbReference>
<evidence type="ECO:0000256" key="2">
    <source>
        <dbReference type="ARBA" id="ARBA00004245"/>
    </source>
</evidence>
<dbReference type="eggNOG" id="KOG1376">
    <property type="taxonomic scope" value="Eukaryota"/>
</dbReference>
<dbReference type="HOGENOM" id="CLU_015718_0_0_1"/>
<dbReference type="GO" id="GO:0005525">
    <property type="term" value="F:GTP binding"/>
    <property type="evidence" value="ECO:0000318"/>
    <property type="project" value="GO_Central"/>
</dbReference>
<sequence>QRECISVHIGQAAVQFGNACWELYCLEHGVRPDETVFAVITADPLDSSFSTFSSKTGSSIHTVELEPTVIDKIRIGKYCQLQHLSSSVGKGGTHYASRKEMIDPLQDSVTSVITSCTGMVFWGFLVFHSFGGGPGAGFMSLLIGGKTSKLEFSVYPDPWSPLNTHITLEHSDSSFMVGSEAAFDICINVARPSYHNLNRLQFCKIYVQCPIKAQGGRNRLNYLRNQTLLVPYPRIHFPLVTNAHIISAEKAYDEQLSVPEIANVCVDHADQFIKCDGGRGKYMACCLLYCGDVVPKDVNAAIAAIQSRNSIQLVDWCPTGFQVGFTAVSGGDLAKLVQAVCMLSDRRGCLDHTFDLKGFCPLGDIEEGEFSAAREDMAALVKD</sequence>
<dbReference type="STRING" id="7918.ENSLOCP00000010891"/>
<evidence type="ECO:0000313" key="14">
    <source>
        <dbReference type="Proteomes" id="UP000018468"/>
    </source>
</evidence>
<dbReference type="InterPro" id="IPR008280">
    <property type="entry name" value="Tub_FtsZ_C"/>
</dbReference>
<dbReference type="PANTHER" id="PTHR11588">
    <property type="entry name" value="TUBULIN"/>
    <property type="match status" value="1"/>
</dbReference>
<evidence type="ECO:0000256" key="3">
    <source>
        <dbReference type="ARBA" id="ARBA00009636"/>
    </source>
</evidence>
<dbReference type="Pfam" id="PF03953">
    <property type="entry name" value="Tubulin_C"/>
    <property type="match status" value="1"/>
</dbReference>
<keyword evidence="4" id="KW-0963">Cytoplasm</keyword>
<dbReference type="EMBL" id="AHAT01028034">
    <property type="status" value="NOT_ANNOTATED_CDS"/>
    <property type="molecule type" value="Genomic_DNA"/>
</dbReference>
<reference evidence="13" key="3">
    <citation type="submission" date="2025-09" db="UniProtKB">
        <authorList>
            <consortium name="Ensembl"/>
        </authorList>
    </citation>
    <scope>IDENTIFICATION</scope>
</reference>
<dbReference type="InterPro" id="IPR003008">
    <property type="entry name" value="Tubulin_FtsZ_GTPase"/>
</dbReference>
<dbReference type="InterPro" id="IPR000217">
    <property type="entry name" value="Tubulin"/>
</dbReference>
<evidence type="ECO:0000256" key="4">
    <source>
        <dbReference type="ARBA" id="ARBA00022490"/>
    </source>
</evidence>
<dbReference type="GO" id="GO:0000278">
    <property type="term" value="P:mitotic cell cycle"/>
    <property type="evidence" value="ECO:0000318"/>
    <property type="project" value="GO_Central"/>
</dbReference>
<dbReference type="AlphaFoldDB" id="W5MR82"/>
<comment type="catalytic activity">
    <reaction evidence="10">
        <text>GTP + H2O = GDP + phosphate + H(+)</text>
        <dbReference type="Rhea" id="RHEA:19669"/>
        <dbReference type="ChEBI" id="CHEBI:15377"/>
        <dbReference type="ChEBI" id="CHEBI:15378"/>
        <dbReference type="ChEBI" id="CHEBI:37565"/>
        <dbReference type="ChEBI" id="CHEBI:43474"/>
        <dbReference type="ChEBI" id="CHEBI:58189"/>
    </reaction>
    <physiologicalReaction direction="left-to-right" evidence="10">
        <dbReference type="Rhea" id="RHEA:19670"/>
    </physiologicalReaction>
</comment>
<evidence type="ECO:0000313" key="13">
    <source>
        <dbReference type="Ensembl" id="ENSLOCP00000010891.1"/>
    </source>
</evidence>
<dbReference type="SUPFAM" id="SSF55307">
    <property type="entry name" value="Tubulin C-terminal domain-like"/>
    <property type="match status" value="1"/>
</dbReference>
<dbReference type="SMART" id="SM00864">
    <property type="entry name" value="Tubulin"/>
    <property type="match status" value="1"/>
</dbReference>
<dbReference type="Gene3D" id="3.40.50.1440">
    <property type="entry name" value="Tubulin/FtsZ, GTPase domain"/>
    <property type="match status" value="1"/>
</dbReference>
<keyword evidence="14" id="KW-1185">Reference proteome</keyword>
<dbReference type="Gene3D" id="3.30.1330.20">
    <property type="entry name" value="Tubulin/FtsZ, C-terminal domain"/>
    <property type="match status" value="1"/>
</dbReference>
<dbReference type="InterPro" id="IPR018316">
    <property type="entry name" value="Tubulin/FtsZ_2-layer-sand-dom"/>
</dbReference>
<proteinExistence type="inferred from homology"/>
<comment type="similarity">
    <text evidence="3">Belongs to the tubulin family.</text>
</comment>
<feature type="domain" description="Tubulin/FtsZ GTPase" evidence="11">
    <location>
        <begin position="49"/>
        <end position="215"/>
    </location>
</feature>
<dbReference type="GO" id="GO:0000226">
    <property type="term" value="P:microtubule cytoskeleton organization"/>
    <property type="evidence" value="ECO:0000318"/>
    <property type="project" value="GO_Central"/>
</dbReference>
<evidence type="ECO:0000256" key="1">
    <source>
        <dbReference type="ARBA" id="ARBA00001946"/>
    </source>
</evidence>
<evidence type="ECO:0000256" key="5">
    <source>
        <dbReference type="ARBA" id="ARBA00022701"/>
    </source>
</evidence>
<accession>W5MR82</accession>
<evidence type="ECO:0000256" key="10">
    <source>
        <dbReference type="ARBA" id="ARBA00049117"/>
    </source>
</evidence>
<dbReference type="PRINTS" id="PR01162">
    <property type="entry name" value="ALPHATUBULIN"/>
</dbReference>
<dbReference type="Proteomes" id="UP000018468">
    <property type="component" value="Linkage group LG24"/>
</dbReference>
<dbReference type="Pfam" id="PF00091">
    <property type="entry name" value="Tubulin"/>
    <property type="match status" value="1"/>
</dbReference>
<comment type="subcellular location">
    <subcellularLocation>
        <location evidence="2">Cytoplasm</location>
        <location evidence="2">Cytoskeleton</location>
    </subcellularLocation>
</comment>
<dbReference type="Ensembl" id="ENSLOCT00000010907.1">
    <property type="protein sequence ID" value="ENSLOCP00000010891.1"/>
    <property type="gene ID" value="ENSLOCG00000008940.1"/>
</dbReference>
<dbReference type="PRINTS" id="PR01161">
    <property type="entry name" value="TUBULIN"/>
</dbReference>
<dbReference type="InterPro" id="IPR037103">
    <property type="entry name" value="Tubulin/FtsZ-like_C"/>
</dbReference>
<evidence type="ECO:0000256" key="8">
    <source>
        <dbReference type="ARBA" id="ARBA00023134"/>
    </source>
</evidence>
<keyword evidence="8" id="KW-0342">GTP-binding</keyword>
<keyword evidence="5" id="KW-0493">Microtubule</keyword>
<dbReference type="InterPro" id="IPR036525">
    <property type="entry name" value="Tubulin/FtsZ_GTPase_sf"/>
</dbReference>
<dbReference type="InterPro" id="IPR002452">
    <property type="entry name" value="Alpha_tubulin"/>
</dbReference>
<organism evidence="13 14">
    <name type="scientific">Lepisosteus oculatus</name>
    <name type="common">Spotted gar</name>
    <dbReference type="NCBI Taxonomy" id="7918"/>
    <lineage>
        <taxon>Eukaryota</taxon>
        <taxon>Metazoa</taxon>
        <taxon>Chordata</taxon>
        <taxon>Craniata</taxon>
        <taxon>Vertebrata</taxon>
        <taxon>Euteleostomi</taxon>
        <taxon>Actinopterygii</taxon>
        <taxon>Neopterygii</taxon>
        <taxon>Holostei</taxon>
        <taxon>Semionotiformes</taxon>
        <taxon>Lepisosteidae</taxon>
        <taxon>Lepisosteus</taxon>
    </lineage>
</organism>
<evidence type="ECO:0000259" key="11">
    <source>
        <dbReference type="SMART" id="SM00864"/>
    </source>
</evidence>
<evidence type="ECO:0000256" key="7">
    <source>
        <dbReference type="ARBA" id="ARBA00022801"/>
    </source>
</evidence>
<evidence type="ECO:0000256" key="9">
    <source>
        <dbReference type="ARBA" id="ARBA00023212"/>
    </source>
</evidence>
<dbReference type="GeneTree" id="ENSGT00940000154457"/>
<dbReference type="InParanoid" id="W5MR82"/>
<dbReference type="GO" id="GO:0005200">
    <property type="term" value="F:structural constituent of cytoskeleton"/>
    <property type="evidence" value="ECO:0000318"/>
    <property type="project" value="GO_Central"/>
</dbReference>
<dbReference type="GO" id="GO:0016787">
    <property type="term" value="F:hydrolase activity"/>
    <property type="evidence" value="ECO:0007669"/>
    <property type="project" value="UniProtKB-KW"/>
</dbReference>
<dbReference type="SUPFAM" id="SSF52490">
    <property type="entry name" value="Tubulin nucleotide-binding domain-like"/>
    <property type="match status" value="1"/>
</dbReference>
<comment type="cofactor">
    <cofactor evidence="1">
        <name>Mg(2+)</name>
        <dbReference type="ChEBI" id="CHEBI:18420"/>
    </cofactor>
</comment>
<feature type="domain" description="Tubulin/FtsZ 2-layer sandwich" evidence="12">
    <location>
        <begin position="226"/>
        <end position="352"/>
    </location>
</feature>
<keyword evidence="9" id="KW-0206">Cytoskeleton</keyword>
<keyword evidence="6" id="KW-0547">Nucleotide-binding</keyword>